<feature type="compositionally biased region" description="Gly residues" evidence="11">
    <location>
        <begin position="622"/>
        <end position="633"/>
    </location>
</feature>
<keyword evidence="15" id="KW-1185">Reference proteome</keyword>
<feature type="domain" description="DEAD-box RNA helicase Q" evidence="14">
    <location>
        <begin position="180"/>
        <end position="208"/>
    </location>
</feature>
<dbReference type="PROSITE" id="PS51194">
    <property type="entry name" value="HELICASE_CTER"/>
    <property type="match status" value="1"/>
</dbReference>
<dbReference type="SMART" id="SM00490">
    <property type="entry name" value="HELICc"/>
    <property type="match status" value="1"/>
</dbReference>
<dbReference type="InterPro" id="IPR014014">
    <property type="entry name" value="RNA_helicase_DEAD_Q_motif"/>
</dbReference>
<comment type="catalytic activity">
    <reaction evidence="8">
        <text>ATP + H2O = ADP + phosphate + H(+)</text>
        <dbReference type="Rhea" id="RHEA:13065"/>
        <dbReference type="ChEBI" id="CHEBI:15377"/>
        <dbReference type="ChEBI" id="CHEBI:15378"/>
        <dbReference type="ChEBI" id="CHEBI:30616"/>
        <dbReference type="ChEBI" id="CHEBI:43474"/>
        <dbReference type="ChEBI" id="CHEBI:456216"/>
        <dbReference type="EC" id="3.6.4.13"/>
    </reaction>
</comment>
<evidence type="ECO:0000256" key="7">
    <source>
        <dbReference type="ARBA" id="ARBA00024358"/>
    </source>
</evidence>
<dbReference type="InterPro" id="IPR027417">
    <property type="entry name" value="P-loop_NTPase"/>
</dbReference>
<dbReference type="PROSITE" id="PS00039">
    <property type="entry name" value="DEAD_ATP_HELICASE"/>
    <property type="match status" value="1"/>
</dbReference>
<feature type="region of interest" description="Disordered" evidence="11">
    <location>
        <begin position="19"/>
        <end position="94"/>
    </location>
</feature>
<dbReference type="CDD" id="cd18051">
    <property type="entry name" value="DEADc_DDX3"/>
    <property type="match status" value="1"/>
</dbReference>
<organism evidence="15 16">
    <name type="scientific">Python bivittatus</name>
    <name type="common">Burmese python</name>
    <name type="synonym">Python molurus bivittatus</name>
    <dbReference type="NCBI Taxonomy" id="176946"/>
    <lineage>
        <taxon>Eukaryota</taxon>
        <taxon>Metazoa</taxon>
        <taxon>Chordata</taxon>
        <taxon>Craniata</taxon>
        <taxon>Vertebrata</taxon>
        <taxon>Euteleostomi</taxon>
        <taxon>Lepidosauria</taxon>
        <taxon>Squamata</taxon>
        <taxon>Bifurcata</taxon>
        <taxon>Unidentata</taxon>
        <taxon>Episquamata</taxon>
        <taxon>Toxicofera</taxon>
        <taxon>Serpentes</taxon>
        <taxon>Henophidia</taxon>
        <taxon>Pythonidae</taxon>
        <taxon>Python</taxon>
    </lineage>
</organism>
<feature type="region of interest" description="Disordered" evidence="11">
    <location>
        <begin position="579"/>
        <end position="633"/>
    </location>
</feature>
<protein>
    <recommendedName>
        <fullName evidence="1">RNA helicase</fullName>
        <ecNumber evidence="1">3.6.4.13</ecNumber>
    </recommendedName>
</protein>
<dbReference type="OrthoDB" id="196131at2759"/>
<proteinExistence type="inferred from homology"/>
<feature type="compositionally biased region" description="Low complexity" evidence="11">
    <location>
        <begin position="605"/>
        <end position="621"/>
    </location>
</feature>
<feature type="domain" description="Helicase C-terminal" evidence="13">
    <location>
        <begin position="414"/>
        <end position="575"/>
    </location>
</feature>
<feature type="domain" description="Helicase ATP-binding" evidence="12">
    <location>
        <begin position="211"/>
        <end position="403"/>
    </location>
</feature>
<feature type="compositionally biased region" description="Basic and acidic residues" evidence="11">
    <location>
        <begin position="121"/>
        <end position="130"/>
    </location>
</feature>
<dbReference type="InterPro" id="IPR014001">
    <property type="entry name" value="Helicase_ATP-bd"/>
</dbReference>
<dbReference type="CDD" id="cd18787">
    <property type="entry name" value="SF2_C_DEAD"/>
    <property type="match status" value="1"/>
</dbReference>
<evidence type="ECO:0000259" key="13">
    <source>
        <dbReference type="PROSITE" id="PS51194"/>
    </source>
</evidence>
<gene>
    <name evidence="16" type="primary">DDX3X</name>
</gene>
<dbReference type="GO" id="GO:0003723">
    <property type="term" value="F:RNA binding"/>
    <property type="evidence" value="ECO:0007669"/>
    <property type="project" value="UniProtKB-KW"/>
</dbReference>
<feature type="short sequence motif" description="Q motif" evidence="9">
    <location>
        <begin position="180"/>
        <end position="208"/>
    </location>
</feature>
<dbReference type="AlphaFoldDB" id="A0A9F2PMU6"/>
<dbReference type="PANTHER" id="PTHR47958">
    <property type="entry name" value="ATP-DEPENDENT RNA HELICASE DBP3"/>
    <property type="match status" value="1"/>
</dbReference>
<dbReference type="Proteomes" id="UP000695026">
    <property type="component" value="Unplaced"/>
</dbReference>
<keyword evidence="3 10" id="KW-0378">Hydrolase</keyword>
<dbReference type="GO" id="GO:0016787">
    <property type="term" value="F:hydrolase activity"/>
    <property type="evidence" value="ECO:0007669"/>
    <property type="project" value="UniProtKB-KW"/>
</dbReference>
<evidence type="ECO:0000256" key="6">
    <source>
        <dbReference type="ARBA" id="ARBA00022884"/>
    </source>
</evidence>
<keyword evidence="2 10" id="KW-0547">Nucleotide-binding</keyword>
<evidence type="ECO:0000256" key="9">
    <source>
        <dbReference type="PROSITE-ProRule" id="PRU00552"/>
    </source>
</evidence>
<dbReference type="GeneID" id="103063800"/>
<dbReference type="PROSITE" id="PS51192">
    <property type="entry name" value="HELICASE_ATP_BIND_1"/>
    <property type="match status" value="1"/>
</dbReference>
<dbReference type="InterPro" id="IPR001650">
    <property type="entry name" value="Helicase_C-like"/>
</dbReference>
<keyword evidence="4 10" id="KW-0347">Helicase</keyword>
<evidence type="ECO:0000313" key="15">
    <source>
        <dbReference type="Proteomes" id="UP000695026"/>
    </source>
</evidence>
<evidence type="ECO:0000313" key="16">
    <source>
        <dbReference type="RefSeq" id="XP_007426570.1"/>
    </source>
</evidence>
<evidence type="ECO:0000256" key="2">
    <source>
        <dbReference type="ARBA" id="ARBA00022741"/>
    </source>
</evidence>
<evidence type="ECO:0000259" key="12">
    <source>
        <dbReference type="PROSITE" id="PS51192"/>
    </source>
</evidence>
<name>A0A9F2PMU6_PYTBI</name>
<dbReference type="FunFam" id="3.40.50.300:FF:000160">
    <property type="entry name" value="ATP-dependent RNA helicase DDX3X"/>
    <property type="match status" value="1"/>
</dbReference>
<dbReference type="CTD" id="1654"/>
<dbReference type="RefSeq" id="XP_007426570.1">
    <property type="nucleotide sequence ID" value="XM_007426508.3"/>
</dbReference>
<evidence type="ECO:0000256" key="1">
    <source>
        <dbReference type="ARBA" id="ARBA00012552"/>
    </source>
</evidence>
<dbReference type="InterPro" id="IPR000629">
    <property type="entry name" value="RNA-helicase_DEAD-box_CS"/>
</dbReference>
<dbReference type="InterPro" id="IPR011545">
    <property type="entry name" value="DEAD/DEAH_box_helicase_dom"/>
</dbReference>
<feature type="region of interest" description="Disordered" evidence="11">
    <location>
        <begin position="121"/>
        <end position="143"/>
    </location>
</feature>
<dbReference type="Pfam" id="PF00271">
    <property type="entry name" value="Helicase_C"/>
    <property type="match status" value="1"/>
</dbReference>
<evidence type="ECO:0000256" key="8">
    <source>
        <dbReference type="ARBA" id="ARBA00047984"/>
    </source>
</evidence>
<dbReference type="SUPFAM" id="SSF52540">
    <property type="entry name" value="P-loop containing nucleoside triphosphate hydrolases"/>
    <property type="match status" value="1"/>
</dbReference>
<reference evidence="16" key="1">
    <citation type="submission" date="2025-08" db="UniProtKB">
        <authorList>
            <consortium name="RefSeq"/>
        </authorList>
    </citation>
    <scope>IDENTIFICATION</scope>
    <source>
        <tissue evidence="16">Liver</tissue>
    </source>
</reference>
<keyword evidence="5 10" id="KW-0067">ATP-binding</keyword>
<evidence type="ECO:0000256" key="4">
    <source>
        <dbReference type="ARBA" id="ARBA00022806"/>
    </source>
</evidence>
<dbReference type="FunFam" id="3.40.50.300:FF:000008">
    <property type="entry name" value="ATP-dependent RNA helicase RhlB"/>
    <property type="match status" value="1"/>
</dbReference>
<dbReference type="PROSITE" id="PS51195">
    <property type="entry name" value="Q_MOTIF"/>
    <property type="match status" value="1"/>
</dbReference>
<evidence type="ECO:0000256" key="5">
    <source>
        <dbReference type="ARBA" id="ARBA00022840"/>
    </source>
</evidence>
<feature type="compositionally biased region" description="Basic residues" evidence="11">
    <location>
        <begin position="581"/>
        <end position="591"/>
    </location>
</feature>
<comment type="similarity">
    <text evidence="7">Belongs to the DEAD box helicase family. DDX3/DED1 subfamily.</text>
</comment>
<sequence>MSHVAVENALGLDQQFAGLDLNSSDSQSGGGTASKGRYIPPHLRNREASKQGFDGGWNAARDRDAYSSFGARSERGSGKSSFFTDRGNGSRGRFDDRGGRCSDFDGIGSRGDRSCFGRFDRGGNSRWSDKSDEDDWSKPLPPSERMEQELFSGGNTGINFEKYDDIPVEATGNNCPPHIESFSDVDMGEIIMGNIELTRYTRPTPVQKYAIPIIKDKRDLMACAQTGSGKTAAFLLPILSQIYTDGPGDAMRAMKENGRYGRRKQYPISLVLAPTRELAVQIYEEARKFAYRSKVRPCVVYGGADIGQQIRDLERGCHLLVATPGRLVDMMERGKIGLDFCKYLVLDEADRMLDMGFEPQIRRIVEQDTMPLKGARQTMMFSATFPKEIQMLARDFLEEYIFLAVGRVGSTSENITQKVVWVEESDKRSFLLDLLNATGKDSLTLVFVETKKGADSLEDFLYHEGYACTSIHGDRSQRDREEALHQFRSGRSPILVATAVAARGLDISNVKHVINFDLPSDIEEYVHRIGRTGRVGNLGLATSFFNERNINITKDLLDLLVEAKQEVPSWLENMAYEQHHKGGSSRGRSKGRFSGGFGARDYRTSSSAGSSSFGSSRTSSGRSGGGGGGGHGGSRGFGGGYGGFYNSDGYGGNYNSQGVDWWGN</sequence>
<evidence type="ECO:0000256" key="3">
    <source>
        <dbReference type="ARBA" id="ARBA00022801"/>
    </source>
</evidence>
<evidence type="ECO:0000259" key="14">
    <source>
        <dbReference type="PROSITE" id="PS51195"/>
    </source>
</evidence>
<dbReference type="GO" id="GO:0005524">
    <property type="term" value="F:ATP binding"/>
    <property type="evidence" value="ECO:0007669"/>
    <property type="project" value="UniProtKB-KW"/>
</dbReference>
<evidence type="ECO:0000256" key="11">
    <source>
        <dbReference type="SAM" id="MobiDB-lite"/>
    </source>
</evidence>
<evidence type="ECO:0000256" key="10">
    <source>
        <dbReference type="RuleBase" id="RU000492"/>
    </source>
</evidence>
<accession>A0A9F2PMU6</accession>
<dbReference type="Pfam" id="PF00270">
    <property type="entry name" value="DEAD"/>
    <property type="match status" value="1"/>
</dbReference>
<keyword evidence="6" id="KW-0694">RNA-binding</keyword>
<dbReference type="Gene3D" id="3.40.50.300">
    <property type="entry name" value="P-loop containing nucleotide triphosphate hydrolases"/>
    <property type="match status" value="2"/>
</dbReference>
<dbReference type="EC" id="3.6.4.13" evidence="1"/>
<dbReference type="SMART" id="SM00487">
    <property type="entry name" value="DEXDc"/>
    <property type="match status" value="1"/>
</dbReference>
<dbReference type="GO" id="GO:0003724">
    <property type="term" value="F:RNA helicase activity"/>
    <property type="evidence" value="ECO:0007669"/>
    <property type="project" value="UniProtKB-EC"/>
</dbReference>